<dbReference type="SUPFAM" id="SSF53300">
    <property type="entry name" value="vWA-like"/>
    <property type="match status" value="1"/>
</dbReference>
<feature type="domain" description="VWFA" evidence="1">
    <location>
        <begin position="171"/>
        <end position="356"/>
    </location>
</feature>
<dbReference type="InterPro" id="IPR002035">
    <property type="entry name" value="VWF_A"/>
</dbReference>
<dbReference type="Gene3D" id="3.40.50.410">
    <property type="entry name" value="von Willebrand factor, type A domain"/>
    <property type="match status" value="1"/>
</dbReference>
<reference evidence="2" key="1">
    <citation type="journal article" date="2020" name="Nat. Ecol. Evol.">
        <title>Deeply conserved synteny resolves early events in vertebrate evolution.</title>
        <authorList>
            <person name="Simakov O."/>
            <person name="Marletaz F."/>
            <person name="Yue J.X."/>
            <person name="O'Connell B."/>
            <person name="Jenkins J."/>
            <person name="Brandt A."/>
            <person name="Calef R."/>
            <person name="Tung C.H."/>
            <person name="Huang T.K."/>
            <person name="Schmutz J."/>
            <person name="Satoh N."/>
            <person name="Yu J.K."/>
            <person name="Putnam N.H."/>
            <person name="Green R.E."/>
            <person name="Rokhsar D.S."/>
        </authorList>
    </citation>
    <scope>NUCLEOTIDE SEQUENCE [LARGE SCALE GENOMIC DNA]</scope>
    <source>
        <strain evidence="2">S238N-H82</strain>
    </source>
</reference>
<sequence>MPVAAAVSAFRFETLKVPNKTKIRDFVKDNKLEFAKGKGFYQLTKPETIQRYKEVVARRKTDGAYVSGDAVRKVLGIPQDDSNFSLNKKNIPDFDVFIQSTSYNRVLVPNTEFLYEVKTSCTAVDKKKGSAAGKRKAEAADVMITCKKVKEDETVPSPCVVPRFPPGGPMEIVFSFDTTGSMGGCIAEVRREVQDIIRRLHADIPGIRIAIFAHGDYQDAASTYVTKWVDFTTDADKLCEFVRTVENTCGYDGDECYELVLRQVRTELSWMPGTQRSLVLIGDADPHEPSYGLNTDNIDWREETDRLHNETGVHIYAVQAGGGSSMAFYKDLANRTQGCHLKLENFSCIIDFLMAICYRERGPDQLMAYENEVRARYNAAGGPAMNRELHGLFDTLAGRDGEEAETDSPPRLVRALTPLRWRGVSGHTPSPPRTPTRRRGLYSRTRLGVRSRRFVGRRSPRIAARLLRRSRRIVARQLLFAL</sequence>
<dbReference type="GeneID" id="118417659"/>
<dbReference type="CDD" id="cd00198">
    <property type="entry name" value="vWFA"/>
    <property type="match status" value="1"/>
</dbReference>
<dbReference type="InterPro" id="IPR036465">
    <property type="entry name" value="vWFA_dom_sf"/>
</dbReference>
<dbReference type="AlphaFoldDB" id="A0A9J7MUA6"/>
<name>A0A9J7MUA6_BRAFL</name>
<evidence type="ECO:0000313" key="2">
    <source>
        <dbReference type="Proteomes" id="UP000001554"/>
    </source>
</evidence>
<dbReference type="PANTHER" id="PTHR47824:SF3">
    <property type="entry name" value="UBIQUITIN-LIKE DOMAIN-CONTAINING PROTEIN"/>
    <property type="match status" value="1"/>
</dbReference>
<gene>
    <name evidence="3" type="primary">LOC118417659</name>
</gene>
<proteinExistence type="predicted"/>
<dbReference type="OrthoDB" id="20889at2759"/>
<protein>
    <submittedName>
        <fullName evidence="3">Uncharacterized protein LOC118417659</fullName>
    </submittedName>
</protein>
<evidence type="ECO:0000313" key="3">
    <source>
        <dbReference type="RefSeq" id="XP_035679186.1"/>
    </source>
</evidence>
<dbReference type="RefSeq" id="XP_035679186.1">
    <property type="nucleotide sequence ID" value="XM_035823293.1"/>
</dbReference>
<keyword evidence="2" id="KW-1185">Reference proteome</keyword>
<evidence type="ECO:0000259" key="1">
    <source>
        <dbReference type="PROSITE" id="PS50234"/>
    </source>
</evidence>
<accession>A0A9J7MUA6</accession>
<dbReference type="PROSITE" id="PS50234">
    <property type="entry name" value="VWFA"/>
    <property type="match status" value="1"/>
</dbReference>
<dbReference type="KEGG" id="bfo:118417659"/>
<dbReference type="OMA" id="MAYENEV"/>
<dbReference type="PANTHER" id="PTHR47824">
    <property type="entry name" value="UBIQUITIN-LIKE DOMAIN-CONTAINING PROTEIN"/>
    <property type="match status" value="1"/>
</dbReference>
<organism evidence="2 3">
    <name type="scientific">Branchiostoma floridae</name>
    <name type="common">Florida lancelet</name>
    <name type="synonym">Amphioxus</name>
    <dbReference type="NCBI Taxonomy" id="7739"/>
    <lineage>
        <taxon>Eukaryota</taxon>
        <taxon>Metazoa</taxon>
        <taxon>Chordata</taxon>
        <taxon>Cephalochordata</taxon>
        <taxon>Leptocardii</taxon>
        <taxon>Amphioxiformes</taxon>
        <taxon>Branchiostomatidae</taxon>
        <taxon>Branchiostoma</taxon>
    </lineage>
</organism>
<reference evidence="3" key="2">
    <citation type="submission" date="2025-08" db="UniProtKB">
        <authorList>
            <consortium name="RefSeq"/>
        </authorList>
    </citation>
    <scope>IDENTIFICATION</scope>
    <source>
        <strain evidence="3">S238N-H82</strain>
        <tissue evidence="3">Testes</tissue>
    </source>
</reference>
<dbReference type="Proteomes" id="UP000001554">
    <property type="component" value="Chromosome 6"/>
</dbReference>